<dbReference type="AlphaFoldDB" id="A0A6I2FIV8"/>
<dbReference type="RefSeq" id="WP_153685114.1">
    <property type="nucleotide sequence ID" value="NZ_WJIF01000007.1"/>
</dbReference>
<name>A0A6I2FIV8_9MICO</name>
<dbReference type="InterPro" id="IPR050109">
    <property type="entry name" value="HTH-type_TetR-like_transc_reg"/>
</dbReference>
<dbReference type="InterPro" id="IPR009057">
    <property type="entry name" value="Homeodomain-like_sf"/>
</dbReference>
<dbReference type="SUPFAM" id="SSF46689">
    <property type="entry name" value="Homeodomain-like"/>
    <property type="match status" value="1"/>
</dbReference>
<evidence type="ECO:0000313" key="4">
    <source>
        <dbReference type="EMBL" id="MRG60668.1"/>
    </source>
</evidence>
<dbReference type="InterPro" id="IPR041474">
    <property type="entry name" value="NicS_C"/>
</dbReference>
<dbReference type="PANTHER" id="PTHR30328">
    <property type="entry name" value="TRANSCRIPTIONAL REPRESSOR"/>
    <property type="match status" value="1"/>
</dbReference>
<protein>
    <submittedName>
        <fullName evidence="4">TetR family transcriptional regulator</fullName>
    </submittedName>
</protein>
<dbReference type="Pfam" id="PF17938">
    <property type="entry name" value="TetR_C_29"/>
    <property type="match status" value="1"/>
</dbReference>
<reference evidence="4 5" key="1">
    <citation type="submission" date="2019-10" db="EMBL/GenBank/DDBJ databases">
        <authorList>
            <person name="Nie G."/>
            <person name="Ming H."/>
            <person name="Yi B."/>
        </authorList>
    </citation>
    <scope>NUCLEOTIDE SEQUENCE [LARGE SCALE GENOMIC DNA]</scope>
    <source>
        <strain evidence="4 5">CFH 90414</strain>
    </source>
</reference>
<dbReference type="Gene3D" id="1.10.357.10">
    <property type="entry name" value="Tetracycline Repressor, domain 2"/>
    <property type="match status" value="1"/>
</dbReference>
<dbReference type="EMBL" id="WJIF01000007">
    <property type="protein sequence ID" value="MRG60668.1"/>
    <property type="molecule type" value="Genomic_DNA"/>
</dbReference>
<evidence type="ECO:0000256" key="1">
    <source>
        <dbReference type="ARBA" id="ARBA00023125"/>
    </source>
</evidence>
<feature type="domain" description="HTH tetR-type" evidence="3">
    <location>
        <begin position="18"/>
        <end position="78"/>
    </location>
</feature>
<dbReference type="Proteomes" id="UP000431080">
    <property type="component" value="Unassembled WGS sequence"/>
</dbReference>
<keyword evidence="5" id="KW-1185">Reference proteome</keyword>
<proteinExistence type="predicted"/>
<dbReference type="GO" id="GO:0006355">
    <property type="term" value="P:regulation of DNA-templated transcription"/>
    <property type="evidence" value="ECO:0007669"/>
    <property type="project" value="UniProtKB-ARBA"/>
</dbReference>
<feature type="DNA-binding region" description="H-T-H motif" evidence="2">
    <location>
        <begin position="41"/>
        <end position="60"/>
    </location>
</feature>
<dbReference type="InterPro" id="IPR036271">
    <property type="entry name" value="Tet_transcr_reg_TetR-rel_C_sf"/>
</dbReference>
<comment type="caution">
    <text evidence="4">The sequence shown here is derived from an EMBL/GenBank/DDBJ whole genome shotgun (WGS) entry which is preliminary data.</text>
</comment>
<dbReference type="PROSITE" id="PS50977">
    <property type="entry name" value="HTH_TETR_2"/>
    <property type="match status" value="1"/>
</dbReference>
<dbReference type="SUPFAM" id="SSF48498">
    <property type="entry name" value="Tetracyclin repressor-like, C-terminal domain"/>
    <property type="match status" value="1"/>
</dbReference>
<accession>A0A6I2FIV8</accession>
<dbReference type="GO" id="GO:0003677">
    <property type="term" value="F:DNA binding"/>
    <property type="evidence" value="ECO:0007669"/>
    <property type="project" value="UniProtKB-UniRule"/>
</dbReference>
<evidence type="ECO:0000313" key="5">
    <source>
        <dbReference type="Proteomes" id="UP000431080"/>
    </source>
</evidence>
<dbReference type="InterPro" id="IPR001647">
    <property type="entry name" value="HTH_TetR"/>
</dbReference>
<sequence length="230" mass="25800">MTDRLGDVRDGGLTERAIRTQGDILEVATAEFAANGFAGARVDEIAARTRTTKRMIYYYFGSKQGLYLAVLERVYAQIRQVERGIQVDEMTPDEALRTLAEATYDHHTTHEEFIQLVSIENIHRAEHLRQSETILRENATAITLLEEVIERGVREGIFRGDVDAVDVHMIISAYACFHVANRHTFAAIFDRDLLEPARQDAHRRLIGDLVVATMTDRSRSGGNGSTGRVG</sequence>
<organism evidence="4 5">
    <name type="scientific">Agromyces agglutinans</name>
    <dbReference type="NCBI Taxonomy" id="2662258"/>
    <lineage>
        <taxon>Bacteria</taxon>
        <taxon>Bacillati</taxon>
        <taxon>Actinomycetota</taxon>
        <taxon>Actinomycetes</taxon>
        <taxon>Micrococcales</taxon>
        <taxon>Microbacteriaceae</taxon>
        <taxon>Agromyces</taxon>
    </lineage>
</organism>
<evidence type="ECO:0000256" key="2">
    <source>
        <dbReference type="PROSITE-ProRule" id="PRU00335"/>
    </source>
</evidence>
<keyword evidence="1 2" id="KW-0238">DNA-binding</keyword>
<dbReference type="PANTHER" id="PTHR30328:SF54">
    <property type="entry name" value="HTH-TYPE TRANSCRIPTIONAL REPRESSOR SCO4008"/>
    <property type="match status" value="1"/>
</dbReference>
<dbReference type="PRINTS" id="PR00455">
    <property type="entry name" value="HTHTETR"/>
</dbReference>
<gene>
    <name evidence="4" type="ORF">GE115_12430</name>
</gene>
<evidence type="ECO:0000259" key="3">
    <source>
        <dbReference type="PROSITE" id="PS50977"/>
    </source>
</evidence>
<dbReference type="Pfam" id="PF00440">
    <property type="entry name" value="TetR_N"/>
    <property type="match status" value="1"/>
</dbReference>